<dbReference type="RefSeq" id="WP_090257560.1">
    <property type="nucleotide sequence ID" value="NZ_FOIR01000001.1"/>
</dbReference>
<sequence length="229" mass="25673">MKKLLKIIGILLLAIVLTGFVFVWVKNEPLPEGGLSGKEADKLAQQMMTSLNHQAWQNTATVSWTFRGSHHYEWNKAEDIVKVKWDNHEVMLNTKTQSGIVANGQDYSAADIDKLTQTATDYFNNDSFWLCAPFKVFDPGTKRSIVTLADGRAGLKVTYNAGGSTPGDSYVWMLNENYQPTAVKMWVSILPIGGMEFTWENYQTLESGALVAQDHKAFDFLNVELTDIQ</sequence>
<evidence type="ECO:0000256" key="1">
    <source>
        <dbReference type="SAM" id="Phobius"/>
    </source>
</evidence>
<feature type="transmembrane region" description="Helical" evidence="1">
    <location>
        <begin position="7"/>
        <end position="25"/>
    </location>
</feature>
<evidence type="ECO:0008006" key="4">
    <source>
        <dbReference type="Google" id="ProtNLM"/>
    </source>
</evidence>
<evidence type="ECO:0000313" key="2">
    <source>
        <dbReference type="EMBL" id="SEW00036.1"/>
    </source>
</evidence>
<protein>
    <recommendedName>
        <fullName evidence="4">Outer membrane lipoprotein-sorting protein</fullName>
    </recommendedName>
</protein>
<dbReference type="OrthoDB" id="933657at2"/>
<dbReference type="STRING" id="1267423.SAMN05216290_1156"/>
<accession>A0A1I0NFX3</accession>
<proteinExistence type="predicted"/>
<reference evidence="3" key="1">
    <citation type="submission" date="2016-10" db="EMBL/GenBank/DDBJ databases">
        <authorList>
            <person name="Varghese N."/>
            <person name="Submissions S."/>
        </authorList>
    </citation>
    <scope>NUCLEOTIDE SEQUENCE [LARGE SCALE GENOMIC DNA]</scope>
    <source>
        <strain evidence="3">CGMCC 1.12402</strain>
    </source>
</reference>
<keyword evidence="1" id="KW-0812">Transmembrane</keyword>
<dbReference type="AlphaFoldDB" id="A0A1I0NFX3"/>
<keyword evidence="3" id="KW-1185">Reference proteome</keyword>
<keyword evidence="1" id="KW-0472">Membrane</keyword>
<dbReference type="GeneID" id="99985888"/>
<dbReference type="Proteomes" id="UP000199437">
    <property type="component" value="Unassembled WGS sequence"/>
</dbReference>
<evidence type="ECO:0000313" key="3">
    <source>
        <dbReference type="Proteomes" id="UP000199437"/>
    </source>
</evidence>
<organism evidence="2 3">
    <name type="scientific">Roseivirga pacifica</name>
    <dbReference type="NCBI Taxonomy" id="1267423"/>
    <lineage>
        <taxon>Bacteria</taxon>
        <taxon>Pseudomonadati</taxon>
        <taxon>Bacteroidota</taxon>
        <taxon>Cytophagia</taxon>
        <taxon>Cytophagales</taxon>
        <taxon>Roseivirgaceae</taxon>
        <taxon>Roseivirga</taxon>
    </lineage>
</organism>
<dbReference type="EMBL" id="FOIR01000001">
    <property type="protein sequence ID" value="SEW00036.1"/>
    <property type="molecule type" value="Genomic_DNA"/>
</dbReference>
<keyword evidence="1" id="KW-1133">Transmembrane helix</keyword>
<name>A0A1I0NFX3_9BACT</name>
<gene>
    <name evidence="2" type="ORF">SAMN05216290_1156</name>
</gene>